<gene>
    <name evidence="2" type="ORF">AVDCRST_MAG96-3450</name>
</gene>
<keyword evidence="1" id="KW-0472">Membrane</keyword>
<feature type="non-terminal residue" evidence="2">
    <location>
        <position position="30"/>
    </location>
</feature>
<protein>
    <submittedName>
        <fullName evidence="2">Uncharacterized protein</fullName>
    </submittedName>
</protein>
<dbReference type="EMBL" id="CADCVN010001350">
    <property type="protein sequence ID" value="CAA9529381.1"/>
    <property type="molecule type" value="Genomic_DNA"/>
</dbReference>
<sequence length="30" mass="3828">DKSNRMYKACKFFLQALYFTNSYCYFYLWL</sequence>
<reference evidence="2" key="1">
    <citation type="submission" date="2020-02" db="EMBL/GenBank/DDBJ databases">
        <authorList>
            <person name="Meier V. D."/>
        </authorList>
    </citation>
    <scope>NUCLEOTIDE SEQUENCE</scope>
    <source>
        <strain evidence="2">AVDCRST_MAG96</strain>
    </source>
</reference>
<evidence type="ECO:0000256" key="1">
    <source>
        <dbReference type="SAM" id="Phobius"/>
    </source>
</evidence>
<keyword evidence="1" id="KW-0812">Transmembrane</keyword>
<name>A0A6J4TRT4_9BACT</name>
<feature type="non-terminal residue" evidence="2">
    <location>
        <position position="1"/>
    </location>
</feature>
<proteinExistence type="predicted"/>
<evidence type="ECO:0000313" key="2">
    <source>
        <dbReference type="EMBL" id="CAA9529381.1"/>
    </source>
</evidence>
<accession>A0A6J4TRT4</accession>
<organism evidence="2">
    <name type="scientific">uncultured Segetibacter sp</name>
    <dbReference type="NCBI Taxonomy" id="481133"/>
    <lineage>
        <taxon>Bacteria</taxon>
        <taxon>Pseudomonadati</taxon>
        <taxon>Bacteroidota</taxon>
        <taxon>Chitinophagia</taxon>
        <taxon>Chitinophagales</taxon>
        <taxon>Chitinophagaceae</taxon>
        <taxon>Segetibacter</taxon>
        <taxon>environmental samples</taxon>
    </lineage>
</organism>
<keyword evidence="1" id="KW-1133">Transmembrane helix</keyword>
<dbReference type="AlphaFoldDB" id="A0A6J4TRT4"/>
<feature type="transmembrane region" description="Helical" evidence="1">
    <location>
        <begin position="12"/>
        <end position="29"/>
    </location>
</feature>